<reference evidence="2 3" key="1">
    <citation type="submission" date="2016-08" db="EMBL/GenBank/DDBJ databases">
        <title>Complete genome sequence of Mycobacterium shinshuense, a subspecies of M. ulcerans.</title>
        <authorList>
            <person name="Yoshida M."/>
            <person name="Ogura Y."/>
            <person name="Hayashi T."/>
            <person name="Hoshino Y."/>
        </authorList>
    </citation>
    <scope>NUCLEOTIDE SEQUENCE [LARGE SCALE GENOMIC DNA]</scope>
    <source>
        <strain evidence="3">ATCC 33728</strain>
    </source>
</reference>
<dbReference type="InterPro" id="IPR036291">
    <property type="entry name" value="NAD(P)-bd_dom_sf"/>
</dbReference>
<gene>
    <name evidence="2" type="ORF">SHTP_1109</name>
</gene>
<dbReference type="EMBL" id="AP017624">
    <property type="protein sequence ID" value="BAV40411.1"/>
    <property type="molecule type" value="Genomic_DNA"/>
</dbReference>
<dbReference type="Proteomes" id="UP000218067">
    <property type="component" value="Chromosome"/>
</dbReference>
<feature type="domain" description="NAD(P)-binding" evidence="1">
    <location>
        <begin position="12"/>
        <end position="125"/>
    </location>
</feature>
<dbReference type="GO" id="GO:0004029">
    <property type="term" value="F:aldehyde dehydrogenase (NAD+) activity"/>
    <property type="evidence" value="ECO:0007669"/>
    <property type="project" value="TreeGrafter"/>
</dbReference>
<dbReference type="InterPro" id="IPR016040">
    <property type="entry name" value="NAD(P)-bd_dom"/>
</dbReference>
<evidence type="ECO:0000259" key="1">
    <source>
        <dbReference type="Pfam" id="PF13460"/>
    </source>
</evidence>
<dbReference type="SUPFAM" id="SSF51735">
    <property type="entry name" value="NAD(P)-binding Rossmann-fold domains"/>
    <property type="match status" value="1"/>
</dbReference>
<dbReference type="InterPro" id="IPR051783">
    <property type="entry name" value="NAD(P)-dependent_oxidoreduct"/>
</dbReference>
<dbReference type="PANTHER" id="PTHR48079:SF6">
    <property type="entry name" value="NAD(P)-BINDING DOMAIN-CONTAINING PROTEIN-RELATED"/>
    <property type="match status" value="1"/>
</dbReference>
<evidence type="ECO:0000313" key="2">
    <source>
        <dbReference type="EMBL" id="BAV40411.1"/>
    </source>
</evidence>
<evidence type="ECO:0000313" key="3">
    <source>
        <dbReference type="Proteomes" id="UP000218067"/>
    </source>
</evidence>
<protein>
    <submittedName>
        <fullName evidence="2">Oxidoreductase</fullName>
    </submittedName>
</protein>
<name>A0A1B4Y032_MYCUL</name>
<dbReference type="GeneID" id="93435757"/>
<accession>A0A1B4Y032</accession>
<dbReference type="GO" id="GO:0005737">
    <property type="term" value="C:cytoplasm"/>
    <property type="evidence" value="ECO:0007669"/>
    <property type="project" value="TreeGrafter"/>
</dbReference>
<sequence>MSAGQVNCLVTGATGYIGARLVPRLLDEGHRVRALARDPGKLADVPWRDRAEVVRGDLGDTDSLEAAFAGMDVVYYLVHSMGSAKHFADEEARAAHNVVLAARRSGVRRVVYLSGLHPEQSKLSPHLQSRKAVGDVLIGSGIETIVLQAGVVVGSGSASFEMIRHLTDRLPVMTTPKWVHNRIQPIAIRDVLHYLVAAATATVPDTARARTWDVGGPDVLEYGDMMRVYAEVAGLHRRYLIVLPFLTPTIASLWVGTVTPIPPGLARPLIESLECDAVMRNSDIDTIIAPPAGGLTNYRRAVELALNRAAHGLPDATWASLQSEPAEPLPSDPRWAGEIVYTDVRDATTTAAPEAVWKATERAINSRRWYSLALAPRRRHRAPRWRVAQRTPTTLRLGAGTRVPGPTWLEVTLTPRGTAGSSYHQRAIFFPRGIPGRLSWLVLRHLHAAALRALARDVTAADR</sequence>
<proteinExistence type="predicted"/>
<organism evidence="2 3">
    <name type="scientific">Mycobacterium ulcerans subsp. shinshuense</name>
    <dbReference type="NCBI Taxonomy" id="1124626"/>
    <lineage>
        <taxon>Bacteria</taxon>
        <taxon>Bacillati</taxon>
        <taxon>Actinomycetota</taxon>
        <taxon>Actinomycetes</taxon>
        <taxon>Mycobacteriales</taxon>
        <taxon>Mycobacteriaceae</taxon>
        <taxon>Mycobacterium</taxon>
        <taxon>Mycobacterium ulcerans group</taxon>
    </lineage>
</organism>
<dbReference type="RefSeq" id="WP_096370032.1">
    <property type="nucleotide sequence ID" value="NZ_AP017624.1"/>
</dbReference>
<dbReference type="PANTHER" id="PTHR48079">
    <property type="entry name" value="PROTEIN YEEZ"/>
    <property type="match status" value="1"/>
</dbReference>
<dbReference type="AlphaFoldDB" id="A0A1B4Y032"/>
<dbReference type="Pfam" id="PF13460">
    <property type="entry name" value="NAD_binding_10"/>
    <property type="match status" value="1"/>
</dbReference>
<dbReference type="Gene3D" id="3.40.50.720">
    <property type="entry name" value="NAD(P)-binding Rossmann-like Domain"/>
    <property type="match status" value="1"/>
</dbReference>